<accession>A0A2S4ZZE2</accession>
<dbReference type="SUPFAM" id="SSF48726">
    <property type="entry name" value="Immunoglobulin"/>
    <property type="match status" value="2"/>
</dbReference>
<gene>
    <name evidence="3" type="ORF">C3K47_16735</name>
</gene>
<dbReference type="InterPro" id="IPR036179">
    <property type="entry name" value="Ig-like_dom_sf"/>
</dbReference>
<protein>
    <recommendedName>
        <fullName evidence="2">Ig-like domain-containing protein</fullName>
    </recommendedName>
</protein>
<evidence type="ECO:0000313" key="4">
    <source>
        <dbReference type="Proteomes" id="UP000236893"/>
    </source>
</evidence>
<dbReference type="InterPro" id="IPR044023">
    <property type="entry name" value="Ig_7"/>
</dbReference>
<keyword evidence="4" id="KW-1185">Reference proteome</keyword>
<organism evidence="3 4">
    <name type="scientific">Solitalea longa</name>
    <dbReference type="NCBI Taxonomy" id="2079460"/>
    <lineage>
        <taxon>Bacteria</taxon>
        <taxon>Pseudomonadati</taxon>
        <taxon>Bacteroidota</taxon>
        <taxon>Sphingobacteriia</taxon>
        <taxon>Sphingobacteriales</taxon>
        <taxon>Sphingobacteriaceae</taxon>
        <taxon>Solitalea</taxon>
    </lineage>
</organism>
<keyword evidence="1" id="KW-0812">Transmembrane</keyword>
<dbReference type="Proteomes" id="UP000236893">
    <property type="component" value="Unassembled WGS sequence"/>
</dbReference>
<dbReference type="EMBL" id="PQVF01000013">
    <property type="protein sequence ID" value="POY35223.1"/>
    <property type="molecule type" value="Genomic_DNA"/>
</dbReference>
<keyword evidence="1" id="KW-1133">Transmembrane helix</keyword>
<dbReference type="InterPro" id="IPR013783">
    <property type="entry name" value="Ig-like_fold"/>
</dbReference>
<feature type="domain" description="Ig-like" evidence="2">
    <location>
        <begin position="915"/>
        <end position="990"/>
    </location>
</feature>
<sequence>MEHNFYAQKLRLSKSVKGSARFLIIFLFSLIGFFGNLERTYAQKVSSGALCSGTLGNPVLTIDFGYGTASSNYGPALNAGITNYNYWFPSVLPNPGGSDDLHDNKYAILPRLNWNVSHPTSKDGSGKFTAPGAWHIYQHDHSYWLNGKSDGYMYVVNAAFEPGIFYQQRIDALCPGTTYEFSAFITNLINGSSCGGDAAIKPNVRFQIESVSGTVLGYYETGDLAQKNCTSAASYGLPSANPVECTAEKNLWQQVGFLFTIPSGNSSIIIKMINNNPGGCGNDLAIDDINFRMCGPTISMQPTTDKQICIGDNFTFSAVLGSGYSSPDFLWQKSVDNGATWIDLPVQTTTDLVFTNAQLNSSGLYRVLVGGGGGAVNNTNCRVASDPVRLTVMPLPVVSVSGGGVYCSGDVITMSASPSNSRTYQWLKNGVAISGATSATYTFTATGPTQTGSYTVRAGNDYNCFQNATNSVAITVNAAPTPAITGSPYFCNAASTTLSTGTFASYKWYNTSSPGTTLSTTQSLTVTNAGTYAVQVFNGQCYGTQTIVVSNGTIPTVSISLASTCNGATLTSSGTNISGRQWYKDGVAIPAASGGTGTSLNVTLPGDYKIEVTSTTGCIASATRTVTTANFATAPSPVLTPNPNKTGLCTGDAFPILSVADASGASYTAGSGITYTFEWYYNGTKMTDATKAGRASDVTKNPNNGSLSITQIIPKVAGIFMVKVTKGGTGTCNGAYNGSITITVTNPPSVSITGTTSYCTGGSTTLTANPAGKVYEWKNSAGTVLGTSQTLTVSGAADTYSVKVTDQGCSATSSQAVTVNPINKPTISGAGTLTFCQNAAGNASIVLTASSSVSGTTFQWYKDGSIISGATNSTYTATASGSYTVVPTNKPCSLSSDPTVVTINVLPTVTLNAPGPYTFCQGGSQVISVPDQSASGVTYQWYNAGTLIAGATSNSYTATTSGQYTVTASYPAAAGGCSATSATVNVTVNPLPTATITPSGPTTFCNGGSVTLTAPVQSNVKYEWFQGATAVGTNSNTYVATTAGSYTVK</sequence>
<dbReference type="AlphaFoldDB" id="A0A2S4ZZE2"/>
<comment type="caution">
    <text evidence="3">The sequence shown here is derived from an EMBL/GenBank/DDBJ whole genome shotgun (WGS) entry which is preliminary data.</text>
</comment>
<evidence type="ECO:0000259" key="2">
    <source>
        <dbReference type="Pfam" id="PF19081"/>
    </source>
</evidence>
<dbReference type="Pfam" id="PF19081">
    <property type="entry name" value="Ig_7"/>
    <property type="match status" value="1"/>
</dbReference>
<evidence type="ECO:0000313" key="3">
    <source>
        <dbReference type="EMBL" id="POY35223.1"/>
    </source>
</evidence>
<feature type="non-terminal residue" evidence="3">
    <location>
        <position position="1049"/>
    </location>
</feature>
<dbReference type="Gene3D" id="2.60.40.10">
    <property type="entry name" value="Immunoglobulins"/>
    <property type="match status" value="4"/>
</dbReference>
<reference evidence="3 4" key="1">
    <citation type="submission" date="2018-01" db="EMBL/GenBank/DDBJ databases">
        <authorList>
            <person name="Gaut B.S."/>
            <person name="Morton B.R."/>
            <person name="Clegg M.T."/>
            <person name="Duvall M.R."/>
        </authorList>
    </citation>
    <scope>NUCLEOTIDE SEQUENCE [LARGE SCALE GENOMIC DNA]</scope>
    <source>
        <strain evidence="3 4">HR-AV</strain>
    </source>
</reference>
<proteinExistence type="predicted"/>
<name>A0A2S4ZZE2_9SPHI</name>
<feature type="transmembrane region" description="Helical" evidence="1">
    <location>
        <begin position="20"/>
        <end position="37"/>
    </location>
</feature>
<evidence type="ECO:0000256" key="1">
    <source>
        <dbReference type="SAM" id="Phobius"/>
    </source>
</evidence>
<keyword evidence="1" id="KW-0472">Membrane</keyword>